<dbReference type="Proteomes" id="UP000240538">
    <property type="component" value="Segment"/>
</dbReference>
<protein>
    <recommendedName>
        <fullName evidence="3">Outer membrane lipoprotein Rz1</fullName>
    </recommendedName>
</protein>
<dbReference type="EMBL" id="MG696114">
    <property type="protein sequence ID" value="AUM58402.1"/>
    <property type="molecule type" value="Genomic_DNA"/>
</dbReference>
<evidence type="ECO:0000313" key="1">
    <source>
        <dbReference type="EMBL" id="AUM58402.1"/>
    </source>
</evidence>
<gene>
    <name evidence="1" type="ORF">phiP43_044</name>
</gene>
<evidence type="ECO:0000313" key="2">
    <source>
        <dbReference type="Proteomes" id="UP000240538"/>
    </source>
</evidence>
<keyword evidence="2" id="KW-1185">Reference proteome</keyword>
<accession>A0A2I6PF93</accession>
<name>A0A2I6PF93_9CAUD</name>
<evidence type="ECO:0008006" key="3">
    <source>
        <dbReference type="Google" id="ProtNLM"/>
    </source>
</evidence>
<proteinExistence type="predicted"/>
<reference evidence="1 2" key="1">
    <citation type="submission" date="2017-12" db="EMBL/GenBank/DDBJ databases">
        <title>Complete genome sequence and characterization of bacteriophage phiP4-3 infecting Proteus pennea.</title>
        <authorList>
            <person name="He Y."/>
            <person name="Yang H."/>
        </authorList>
    </citation>
    <scope>NUCLEOTIDE SEQUENCE [LARGE SCALE GENOMIC DNA]</scope>
</reference>
<organism evidence="1 2">
    <name type="scientific">Proteus phage phiP4-3</name>
    <dbReference type="NCBI Taxonomy" id="2065203"/>
    <lineage>
        <taxon>Viruses</taxon>
        <taxon>Duplodnaviria</taxon>
        <taxon>Heunggongvirae</taxon>
        <taxon>Uroviricota</taxon>
        <taxon>Caudoviricetes</taxon>
        <taxon>Pantevenvirales</taxon>
        <taxon>Straboviridae</taxon>
        <taxon>Bragavirus</taxon>
        <taxon>Bragavirus p43</taxon>
    </lineage>
</organism>
<sequence length="102" mass="11938">MKHLIIPIMLLTGCTSVVPAPQEVPKIHPQWPAPVQPLDVKWKVINKDGPQVALSYKDSQDLRIWLEDVKRYLQQMKTMVCYYRVDLNEPKCENYDKSKNIM</sequence>